<gene>
    <name evidence="8" type="ORF">BegalDRAFT_2571</name>
</gene>
<evidence type="ECO:0000256" key="4">
    <source>
        <dbReference type="ARBA" id="ARBA00022692"/>
    </source>
</evidence>
<evidence type="ECO:0000256" key="3">
    <source>
        <dbReference type="ARBA" id="ARBA00022475"/>
    </source>
</evidence>
<proteinExistence type="inferred from homology"/>
<dbReference type="Proteomes" id="UP000005744">
    <property type="component" value="Unassembled WGS sequence"/>
</dbReference>
<dbReference type="PANTHER" id="PTHR34857">
    <property type="entry name" value="SLL0384 PROTEIN"/>
    <property type="match status" value="1"/>
</dbReference>
<feature type="transmembrane region" description="Helical" evidence="7">
    <location>
        <begin position="172"/>
        <end position="190"/>
    </location>
</feature>
<dbReference type="eggNOG" id="COG0619">
    <property type="taxonomic scope" value="Bacteria"/>
</dbReference>
<feature type="transmembrane region" description="Helical" evidence="7">
    <location>
        <begin position="49"/>
        <end position="76"/>
    </location>
</feature>
<protein>
    <submittedName>
        <fullName evidence="8">Cobalt ABC transporter, permease protein CbiQ</fullName>
    </submittedName>
</protein>
<comment type="similarity">
    <text evidence="2">Belongs to the CbiQ family.</text>
</comment>
<keyword evidence="9" id="KW-1185">Reference proteome</keyword>
<dbReference type="EMBL" id="JH600070">
    <property type="protein sequence ID" value="EIJ43414.1"/>
    <property type="molecule type" value="Genomic_DNA"/>
</dbReference>
<dbReference type="InterPro" id="IPR012809">
    <property type="entry name" value="ECF_CbiQ"/>
</dbReference>
<keyword evidence="5 7" id="KW-1133">Transmembrane helix</keyword>
<evidence type="ECO:0000313" key="9">
    <source>
        <dbReference type="Proteomes" id="UP000005744"/>
    </source>
</evidence>
<dbReference type="HOGENOM" id="CLU_056469_1_3_6"/>
<dbReference type="AlphaFoldDB" id="I3CIH1"/>
<dbReference type="CDD" id="cd16914">
    <property type="entry name" value="EcfT"/>
    <property type="match status" value="1"/>
</dbReference>
<accession>I3CIH1</accession>
<keyword evidence="6 7" id="KW-0472">Membrane</keyword>
<dbReference type="GO" id="GO:0006824">
    <property type="term" value="P:cobalt ion transport"/>
    <property type="evidence" value="ECO:0007669"/>
    <property type="project" value="InterPro"/>
</dbReference>
<evidence type="ECO:0000313" key="8">
    <source>
        <dbReference type="EMBL" id="EIJ43414.1"/>
    </source>
</evidence>
<dbReference type="OrthoDB" id="4533at2"/>
<evidence type="ECO:0000256" key="2">
    <source>
        <dbReference type="ARBA" id="ARBA00008564"/>
    </source>
</evidence>
<feature type="transmembrane region" description="Helical" evidence="7">
    <location>
        <begin position="210"/>
        <end position="227"/>
    </location>
</feature>
<reference evidence="8 9" key="1">
    <citation type="submission" date="2011-11" db="EMBL/GenBank/DDBJ databases">
        <title>Improved High-Quality Draft sequence of Beggiatoa alba B18lD.</title>
        <authorList>
            <consortium name="US DOE Joint Genome Institute"/>
            <person name="Lucas S."/>
            <person name="Han J."/>
            <person name="Lapidus A."/>
            <person name="Cheng J.-F."/>
            <person name="Goodwin L."/>
            <person name="Pitluck S."/>
            <person name="Peters L."/>
            <person name="Mikhailova N."/>
            <person name="Held B."/>
            <person name="Detter J.C."/>
            <person name="Han C."/>
            <person name="Tapia R."/>
            <person name="Land M."/>
            <person name="Hauser L."/>
            <person name="Kyrpides N."/>
            <person name="Ivanova N."/>
            <person name="Pagani I."/>
            <person name="Samuel K."/>
            <person name="Teske A."/>
            <person name="Mueller J."/>
            <person name="Woyke T."/>
        </authorList>
    </citation>
    <scope>NUCLEOTIDE SEQUENCE [LARGE SCALE GENOMIC DNA]</scope>
    <source>
        <strain evidence="8 9">B18LD</strain>
    </source>
</reference>
<evidence type="ECO:0000256" key="7">
    <source>
        <dbReference type="SAM" id="Phobius"/>
    </source>
</evidence>
<dbReference type="RefSeq" id="WP_002690574.1">
    <property type="nucleotide sequence ID" value="NZ_JH600070.1"/>
</dbReference>
<dbReference type="InterPro" id="IPR051611">
    <property type="entry name" value="ECF_transporter_component"/>
</dbReference>
<evidence type="ECO:0000256" key="1">
    <source>
        <dbReference type="ARBA" id="ARBA00004651"/>
    </source>
</evidence>
<feature type="transmembrane region" description="Helical" evidence="7">
    <location>
        <begin position="96"/>
        <end position="120"/>
    </location>
</feature>
<name>I3CIH1_9GAMM</name>
<keyword evidence="3" id="KW-1003">Cell membrane</keyword>
<dbReference type="Pfam" id="PF02361">
    <property type="entry name" value="CbiQ"/>
    <property type="match status" value="1"/>
</dbReference>
<dbReference type="STRING" id="395493.BegalDRAFT_2571"/>
<sequence>MYEVIGVTMGKIVQEYKRNKEYPDIKMQAFSHLSTPYSLIQCLDPRLKIVLAVLFSVWMVTQGRVLALVLGFGLALGTLRLARLSWEIVWARLRPLNLFTVLLWLILPLTNGTTGEIVIWQGLSIYSDGIAQALKITLTMNAIACVLMAFLSTMDIVTIGHALSGLKVPEKLVHLLLFTVRYLTVLHASYQQLTQAMRVRGFRLQATWHCYRSIGFLLGMLLVRSVARAKRIEMAMKCRGFRGQFYLLTRFQWQAKDSLYLIIWGLILFSITAMSLSI</sequence>
<feature type="transmembrane region" description="Helical" evidence="7">
    <location>
        <begin position="140"/>
        <end position="160"/>
    </location>
</feature>
<evidence type="ECO:0000256" key="6">
    <source>
        <dbReference type="ARBA" id="ARBA00023136"/>
    </source>
</evidence>
<dbReference type="PANTHER" id="PTHR34857:SF2">
    <property type="entry name" value="SLL0384 PROTEIN"/>
    <property type="match status" value="1"/>
</dbReference>
<comment type="subcellular location">
    <subcellularLocation>
        <location evidence="1">Cell membrane</location>
        <topology evidence="1">Multi-pass membrane protein</topology>
    </subcellularLocation>
</comment>
<feature type="transmembrane region" description="Helical" evidence="7">
    <location>
        <begin position="259"/>
        <end position="277"/>
    </location>
</feature>
<organism evidence="8 9">
    <name type="scientific">Beggiatoa alba B18LD</name>
    <dbReference type="NCBI Taxonomy" id="395493"/>
    <lineage>
        <taxon>Bacteria</taxon>
        <taxon>Pseudomonadati</taxon>
        <taxon>Pseudomonadota</taxon>
        <taxon>Gammaproteobacteria</taxon>
        <taxon>Thiotrichales</taxon>
        <taxon>Thiotrichaceae</taxon>
        <taxon>Beggiatoa</taxon>
    </lineage>
</organism>
<dbReference type="GO" id="GO:0043190">
    <property type="term" value="C:ATP-binding cassette (ABC) transporter complex"/>
    <property type="evidence" value="ECO:0007669"/>
    <property type="project" value="InterPro"/>
</dbReference>
<evidence type="ECO:0000256" key="5">
    <source>
        <dbReference type="ARBA" id="ARBA00022989"/>
    </source>
</evidence>
<keyword evidence="4 7" id="KW-0812">Transmembrane</keyword>
<dbReference type="InterPro" id="IPR003339">
    <property type="entry name" value="ABC/ECF_trnsptr_transmembrane"/>
</dbReference>
<dbReference type="NCBIfam" id="TIGR02454">
    <property type="entry name" value="ECF_T_CbiQ"/>
    <property type="match status" value="1"/>
</dbReference>